<proteinExistence type="predicted"/>
<name>K6HC91_9BACT</name>
<organism evidence="2 3">
    <name type="scientific">Solidesulfovibrio magneticus str. Maddingley MBC34</name>
    <dbReference type="NCBI Taxonomy" id="1206767"/>
    <lineage>
        <taxon>Bacteria</taxon>
        <taxon>Pseudomonadati</taxon>
        <taxon>Thermodesulfobacteriota</taxon>
        <taxon>Desulfovibrionia</taxon>
        <taxon>Desulfovibrionales</taxon>
        <taxon>Desulfovibrionaceae</taxon>
        <taxon>Solidesulfovibrio</taxon>
    </lineage>
</organism>
<sequence length="186" mass="20677">MARSSWAWPLRLGSGRQGRCLLLWALLALGLAGSAWFFLPRLCLQPQGGKAAPINLFAEDSAPFHSIHIQPRELSERTTIRWLLGPVAGLRFYAAREQSRQLRFKLYSPFPSQVIVVHLNGAALAQFDVTRPGPWLQGAMERDVAIQVRKGINEIVFSFSRHNGQPETLLDDGRPLAAVLLALDIS</sequence>
<gene>
    <name evidence="2" type="ORF">B193_1225</name>
</gene>
<evidence type="ECO:0000313" key="3">
    <source>
        <dbReference type="Proteomes" id="UP000006272"/>
    </source>
</evidence>
<keyword evidence="1" id="KW-1133">Transmembrane helix</keyword>
<accession>K6HC91</accession>
<evidence type="ECO:0000256" key="1">
    <source>
        <dbReference type="SAM" id="Phobius"/>
    </source>
</evidence>
<dbReference type="Proteomes" id="UP000006272">
    <property type="component" value="Unassembled WGS sequence"/>
</dbReference>
<dbReference type="AlphaFoldDB" id="K6HC91"/>
<dbReference type="PATRIC" id="fig|1206767.3.peg.1195"/>
<keyword evidence="1" id="KW-0472">Membrane</keyword>
<evidence type="ECO:0000313" key="2">
    <source>
        <dbReference type="EMBL" id="EKO40068.1"/>
    </source>
</evidence>
<reference evidence="2 3" key="1">
    <citation type="submission" date="2012-07" db="EMBL/GenBank/DDBJ databases">
        <title>Draft genome sequence of Desulfovibrio magneticus str. Maddingley MBC34 obtained from a metagenomic sequence of a methanogenic enrichment isolated from coal-seam formation water in Victoria, Australia.</title>
        <authorList>
            <person name="Greenfield P."/>
            <person name="Hendry P."/>
            <person name="Li D."/>
            <person name="Rosewarne C.P."/>
            <person name="Tran-Dinh N."/>
            <person name="Elbourne L.D.H."/>
            <person name="Paulsen I.T."/>
            <person name="Midgley D.J."/>
        </authorList>
    </citation>
    <scope>NUCLEOTIDE SEQUENCE [LARGE SCALE GENOMIC DNA]</scope>
    <source>
        <strain evidence="3">Maddingley MBC34</strain>
    </source>
</reference>
<dbReference type="EMBL" id="ALAO01000096">
    <property type="protein sequence ID" value="EKO40068.1"/>
    <property type="molecule type" value="Genomic_DNA"/>
</dbReference>
<comment type="caution">
    <text evidence="2">The sequence shown here is derived from an EMBL/GenBank/DDBJ whole genome shotgun (WGS) entry which is preliminary data.</text>
</comment>
<keyword evidence="1" id="KW-0812">Transmembrane</keyword>
<protein>
    <submittedName>
        <fullName evidence="2">Uncharacterized protein</fullName>
    </submittedName>
</protein>
<feature type="transmembrane region" description="Helical" evidence="1">
    <location>
        <begin position="21"/>
        <end position="39"/>
    </location>
</feature>